<evidence type="ECO:0000313" key="4">
    <source>
        <dbReference type="Proteomes" id="UP001595557"/>
    </source>
</evidence>
<keyword evidence="1" id="KW-0175">Coiled coil</keyword>
<sequence length="686" mass="73525">MLHEFGEHAGLLLKNGIIAVAEALTLSDSRPGQIAGLFALSTAILGALYYMQTRRQMNAVNLLDQKIRAFPDILSFAEGYPDLIHTLRTQFRKKGPRESVFEAFDEFNETVVSDDIDGPLRMRNSIRPAAFLNIEDLGFGPGMFRILPNIFVSAGLLLTFLGLVAALHQFSQSMNSGAGGMDRAMQDFMQIASAKFVMSLVGLFCSILFTALLRLRQNKLDTAIHRLCTGIERRLVFVSLEDIGFRQLRAATEQREHLREIGMGMVAELQKPLEALPEKITGAIADRMDPIFDRVTAMSTSSMEGLVGDLSQQLSHSVGNALTRASESLGEATDRIGLMVDRMGATNTQAGEGVRDALDQMARAMTEMRTQVAASGRTASMAMNEGADRLLSVMNDTLASIRENTGQGAEAMRTAAAEMRTAAEGFRETLANASEESVKAAQARMAQSSADAGQAIEGAGKSLLDSFNQTSADIAKLGAEMGGIIGQELLSRLETVGTRLEAMADAVQRGASGAQSAAQGLNSGADAIHGASEGFRAASQSLTAAATPIRASHERIEATLNRVGDLVETVSETLMQNSASVAENAAHILDTAQTALGNEREGIRRSLEATRAAMAQLSEEAEKLDRIDEMLGRALTQYNAQLEAALGSAQDHIGQMRDALAPGLDTLRSVVEQAETFVPSQLRARA</sequence>
<dbReference type="SUPFAM" id="SSF58113">
    <property type="entry name" value="Apolipoprotein A-I"/>
    <property type="match status" value="1"/>
</dbReference>
<accession>A0ABV7IGI7</accession>
<feature type="transmembrane region" description="Helical" evidence="2">
    <location>
        <begin position="188"/>
        <end position="213"/>
    </location>
</feature>
<gene>
    <name evidence="3" type="ORF">ACFOD7_06645</name>
</gene>
<reference evidence="4" key="1">
    <citation type="journal article" date="2019" name="Int. J. Syst. Evol. Microbiol.">
        <title>The Global Catalogue of Microorganisms (GCM) 10K type strain sequencing project: providing services to taxonomists for standard genome sequencing and annotation.</title>
        <authorList>
            <consortium name="The Broad Institute Genomics Platform"/>
            <consortium name="The Broad Institute Genome Sequencing Center for Infectious Disease"/>
            <person name="Wu L."/>
            <person name="Ma J."/>
        </authorList>
    </citation>
    <scope>NUCLEOTIDE SEQUENCE [LARGE SCALE GENOMIC DNA]</scope>
    <source>
        <strain evidence="4">KCTC 52239</strain>
    </source>
</reference>
<keyword evidence="2" id="KW-0472">Membrane</keyword>
<keyword evidence="2" id="KW-0812">Transmembrane</keyword>
<evidence type="ECO:0008006" key="5">
    <source>
        <dbReference type="Google" id="ProtNLM"/>
    </source>
</evidence>
<name>A0ABV7IGI7_9RHOB</name>
<dbReference type="Proteomes" id="UP001595557">
    <property type="component" value="Unassembled WGS sequence"/>
</dbReference>
<evidence type="ECO:0000256" key="1">
    <source>
        <dbReference type="SAM" id="Coils"/>
    </source>
</evidence>
<protein>
    <recommendedName>
        <fullName evidence="5">MotA/TolQ/ExbB proton channel family protein</fullName>
    </recommendedName>
</protein>
<feature type="transmembrane region" description="Helical" evidence="2">
    <location>
        <begin position="34"/>
        <end position="51"/>
    </location>
</feature>
<dbReference type="Gene3D" id="1.20.120.20">
    <property type="entry name" value="Apolipoprotein"/>
    <property type="match status" value="1"/>
</dbReference>
<dbReference type="RefSeq" id="WP_207471694.1">
    <property type="nucleotide sequence ID" value="NZ_JAFNAW010000082.1"/>
</dbReference>
<comment type="caution">
    <text evidence="3">The sequence shown here is derived from an EMBL/GenBank/DDBJ whole genome shotgun (WGS) entry which is preliminary data.</text>
</comment>
<proteinExistence type="predicted"/>
<keyword evidence="4" id="KW-1185">Reference proteome</keyword>
<evidence type="ECO:0000313" key="3">
    <source>
        <dbReference type="EMBL" id="MFC3167722.1"/>
    </source>
</evidence>
<keyword evidence="2" id="KW-1133">Transmembrane helix</keyword>
<evidence type="ECO:0000256" key="2">
    <source>
        <dbReference type="SAM" id="Phobius"/>
    </source>
</evidence>
<feature type="transmembrane region" description="Helical" evidence="2">
    <location>
        <begin position="146"/>
        <end position="168"/>
    </location>
</feature>
<organism evidence="3 4">
    <name type="scientific">Paracoccus fontiphilus</name>
    <dbReference type="NCBI Taxonomy" id="1815556"/>
    <lineage>
        <taxon>Bacteria</taxon>
        <taxon>Pseudomonadati</taxon>
        <taxon>Pseudomonadota</taxon>
        <taxon>Alphaproteobacteria</taxon>
        <taxon>Rhodobacterales</taxon>
        <taxon>Paracoccaceae</taxon>
        <taxon>Paracoccus</taxon>
    </lineage>
</organism>
<feature type="coiled-coil region" evidence="1">
    <location>
        <begin position="600"/>
        <end position="627"/>
    </location>
</feature>
<dbReference type="EMBL" id="JBHRTE010000029">
    <property type="protein sequence ID" value="MFC3167722.1"/>
    <property type="molecule type" value="Genomic_DNA"/>
</dbReference>